<evidence type="ECO:0000313" key="2">
    <source>
        <dbReference type="Proteomes" id="UP000434409"/>
    </source>
</evidence>
<gene>
    <name evidence="1" type="ORF">FYJ34_11355</name>
</gene>
<name>A0A6N7V3V5_9FIRM</name>
<dbReference type="EMBL" id="VULY01000019">
    <property type="protein sequence ID" value="MSR94837.1"/>
    <property type="molecule type" value="Genomic_DNA"/>
</dbReference>
<dbReference type="Proteomes" id="UP000434409">
    <property type="component" value="Unassembled WGS sequence"/>
</dbReference>
<sequence>MIVGTDASFDGNDVRVFDKTSAILLSGPRNSVINVSISEAPNAANDQVFQEDFAETANRYVGYLVGKG</sequence>
<evidence type="ECO:0000313" key="1">
    <source>
        <dbReference type="EMBL" id="MSR94837.1"/>
    </source>
</evidence>
<reference evidence="1 2" key="1">
    <citation type="submission" date="2019-08" db="EMBL/GenBank/DDBJ databases">
        <title>In-depth cultivation of the pig gut microbiome towards novel bacterial diversity and tailored functional studies.</title>
        <authorList>
            <person name="Wylensek D."/>
            <person name="Hitch T.C.A."/>
            <person name="Clavel T."/>
        </authorList>
    </citation>
    <scope>NUCLEOTIDE SEQUENCE [LARGE SCALE GENOMIC DNA]</scope>
    <source>
        <strain evidence="1 2">68-1-5</strain>
    </source>
</reference>
<dbReference type="RefSeq" id="WP_154478909.1">
    <property type="nucleotide sequence ID" value="NZ_VULY01000019.1"/>
</dbReference>
<comment type="caution">
    <text evidence="1">The sequence shown here is derived from an EMBL/GenBank/DDBJ whole genome shotgun (WGS) entry which is preliminary data.</text>
</comment>
<accession>A0A6N7V3V5</accession>
<dbReference type="AlphaFoldDB" id="A0A6N7V3V5"/>
<organism evidence="1 2">
    <name type="scientific">Suipraeoptans intestinalis</name>
    <dbReference type="NCBI Taxonomy" id="2606628"/>
    <lineage>
        <taxon>Bacteria</taxon>
        <taxon>Bacillati</taxon>
        <taxon>Bacillota</taxon>
        <taxon>Clostridia</taxon>
        <taxon>Lachnospirales</taxon>
        <taxon>Lachnospiraceae</taxon>
        <taxon>Suipraeoptans</taxon>
    </lineage>
</organism>
<keyword evidence="2" id="KW-1185">Reference proteome</keyword>
<protein>
    <submittedName>
        <fullName evidence="1">Uncharacterized protein</fullName>
    </submittedName>
</protein>
<proteinExistence type="predicted"/>